<feature type="binding site" evidence="3">
    <location>
        <position position="144"/>
    </location>
    <ligand>
        <name>a divalent metal cation</name>
        <dbReference type="ChEBI" id="CHEBI:60240"/>
    </ligand>
</feature>
<dbReference type="Pfam" id="PF08450">
    <property type="entry name" value="SGL"/>
    <property type="match status" value="1"/>
</dbReference>
<dbReference type="PANTHER" id="PTHR10907">
    <property type="entry name" value="REGUCALCIN"/>
    <property type="match status" value="1"/>
</dbReference>
<feature type="binding site" evidence="3">
    <location>
        <position position="194"/>
    </location>
    <ligand>
        <name>a divalent metal cation</name>
        <dbReference type="ChEBI" id="CHEBI:60240"/>
    </ligand>
</feature>
<feature type="active site" description="Proton donor/acceptor" evidence="2">
    <location>
        <position position="194"/>
    </location>
</feature>
<sequence>MTDARVFDDRACVLGEGPLWHPGRRQLFWFDILGRKLLSRDASGPLDWDWDYPVSAAAWVDADTLMVAGADALWRFDIATGARSRIVALEADIPANRSNDGRADPLGGFWIGTMALDATPGAGAIYRYFRGELRKLYKDITIPNSICFSPEGDTAYFADTAKGAIWKQHIDRAGWPSGRAEIFVDFSHVGLAPDGAVCDADGNVWVAQWGGWRVACHGPDGRFRAALACGAGQATCPAFGGPDMNQMFITSAGDGLTGSAAHHVGAGQTFVADMPVKGLAEHRVIL</sequence>
<evidence type="ECO:0000259" key="4">
    <source>
        <dbReference type="Pfam" id="PF08450"/>
    </source>
</evidence>
<keyword evidence="3" id="KW-0479">Metal-binding</keyword>
<dbReference type="InterPro" id="IPR005511">
    <property type="entry name" value="SMP-30"/>
</dbReference>
<protein>
    <submittedName>
        <fullName evidence="5">Sugar lactone lactonase YvrE</fullName>
    </submittedName>
</protein>
<dbReference type="EMBL" id="FORA01000003">
    <property type="protein sequence ID" value="SFJ34143.1"/>
    <property type="molecule type" value="Genomic_DNA"/>
</dbReference>
<dbReference type="RefSeq" id="WP_092781264.1">
    <property type="nucleotide sequence ID" value="NZ_FORA01000003.1"/>
</dbReference>
<organism evidence="5 6">
    <name type="scientific">Jannaschia pohangensis</name>
    <dbReference type="NCBI Taxonomy" id="390807"/>
    <lineage>
        <taxon>Bacteria</taxon>
        <taxon>Pseudomonadati</taxon>
        <taxon>Pseudomonadota</taxon>
        <taxon>Alphaproteobacteria</taxon>
        <taxon>Rhodobacterales</taxon>
        <taxon>Roseobacteraceae</taxon>
        <taxon>Jannaschia</taxon>
    </lineage>
</organism>
<evidence type="ECO:0000256" key="1">
    <source>
        <dbReference type="ARBA" id="ARBA00008853"/>
    </source>
</evidence>
<evidence type="ECO:0000256" key="3">
    <source>
        <dbReference type="PIRSR" id="PIRSR605511-2"/>
    </source>
</evidence>
<dbReference type="Gene3D" id="2.120.10.30">
    <property type="entry name" value="TolB, C-terminal domain"/>
    <property type="match status" value="1"/>
</dbReference>
<reference evidence="5 6" key="1">
    <citation type="submission" date="2016-10" db="EMBL/GenBank/DDBJ databases">
        <authorList>
            <person name="de Groot N.N."/>
        </authorList>
    </citation>
    <scope>NUCLEOTIDE SEQUENCE [LARGE SCALE GENOMIC DNA]</scope>
    <source>
        <strain evidence="5 6">DSM 19073</strain>
    </source>
</reference>
<dbReference type="SUPFAM" id="SSF63829">
    <property type="entry name" value="Calcium-dependent phosphotriesterase"/>
    <property type="match status" value="1"/>
</dbReference>
<dbReference type="GO" id="GO:0019853">
    <property type="term" value="P:L-ascorbic acid biosynthetic process"/>
    <property type="evidence" value="ECO:0007669"/>
    <property type="project" value="TreeGrafter"/>
</dbReference>
<gene>
    <name evidence="5" type="ORF">SAMN04488095_2565</name>
</gene>
<dbReference type="AlphaFoldDB" id="A0A1I3QJ23"/>
<accession>A0A1I3QJ23</accession>
<feature type="binding site" evidence="3">
    <location>
        <position position="117"/>
    </location>
    <ligand>
        <name>substrate</name>
    </ligand>
</feature>
<keyword evidence="3" id="KW-0862">Zinc</keyword>
<keyword evidence="6" id="KW-1185">Reference proteome</keyword>
<comment type="cofactor">
    <cofactor evidence="3">
        <name>Zn(2+)</name>
        <dbReference type="ChEBI" id="CHEBI:29105"/>
    </cofactor>
    <text evidence="3">Binds 1 divalent metal cation per subunit.</text>
</comment>
<dbReference type="GO" id="GO:0004341">
    <property type="term" value="F:gluconolactonase activity"/>
    <property type="evidence" value="ECO:0007669"/>
    <property type="project" value="TreeGrafter"/>
</dbReference>
<dbReference type="InterPro" id="IPR011042">
    <property type="entry name" value="6-blade_b-propeller_TolB-like"/>
</dbReference>
<feature type="domain" description="SMP-30/Gluconolactonase/LRE-like region" evidence="4">
    <location>
        <begin position="14"/>
        <end position="252"/>
    </location>
</feature>
<comment type="similarity">
    <text evidence="1">Belongs to the SMP-30/CGR1 family.</text>
</comment>
<feature type="binding site" evidence="3">
    <location>
        <position position="99"/>
    </location>
    <ligand>
        <name>substrate</name>
    </ligand>
</feature>
<feature type="binding site" evidence="3">
    <location>
        <position position="16"/>
    </location>
    <ligand>
        <name>a divalent metal cation</name>
        <dbReference type="ChEBI" id="CHEBI:60240"/>
    </ligand>
</feature>
<evidence type="ECO:0000313" key="6">
    <source>
        <dbReference type="Proteomes" id="UP000199110"/>
    </source>
</evidence>
<name>A0A1I3QJ23_9RHOB</name>
<proteinExistence type="inferred from homology"/>
<dbReference type="PANTHER" id="PTHR10907:SF47">
    <property type="entry name" value="REGUCALCIN"/>
    <property type="match status" value="1"/>
</dbReference>
<feature type="binding site" evidence="3">
    <location>
        <position position="97"/>
    </location>
    <ligand>
        <name>substrate</name>
    </ligand>
</feature>
<dbReference type="Proteomes" id="UP000199110">
    <property type="component" value="Unassembled WGS sequence"/>
</dbReference>
<dbReference type="GO" id="GO:0005509">
    <property type="term" value="F:calcium ion binding"/>
    <property type="evidence" value="ECO:0007669"/>
    <property type="project" value="TreeGrafter"/>
</dbReference>
<dbReference type="InterPro" id="IPR013658">
    <property type="entry name" value="SGL"/>
</dbReference>
<dbReference type="PRINTS" id="PR01790">
    <property type="entry name" value="SMP30FAMILY"/>
</dbReference>
<dbReference type="STRING" id="390807.SAMN04488095_2565"/>
<evidence type="ECO:0000313" key="5">
    <source>
        <dbReference type="EMBL" id="SFJ34143.1"/>
    </source>
</evidence>
<evidence type="ECO:0000256" key="2">
    <source>
        <dbReference type="PIRSR" id="PIRSR605511-1"/>
    </source>
</evidence>
<dbReference type="OrthoDB" id="2633250at2"/>